<dbReference type="Gene3D" id="3.40.50.720">
    <property type="entry name" value="NAD(P)-binding Rossmann-like Domain"/>
    <property type="match status" value="1"/>
</dbReference>
<dbReference type="Pfam" id="PF00106">
    <property type="entry name" value="adh_short"/>
    <property type="match status" value="1"/>
</dbReference>
<dbReference type="AlphaFoldDB" id="D6D469"/>
<evidence type="ECO:0000256" key="2">
    <source>
        <dbReference type="ARBA" id="ARBA00023002"/>
    </source>
</evidence>
<reference evidence="4 5" key="1">
    <citation type="submission" date="2010-03" db="EMBL/GenBank/DDBJ databases">
        <title>The genome sequence of Bacteriodes xylanisolvens XB1A.</title>
        <authorList>
            <consortium name="metaHIT consortium -- http://www.metahit.eu/"/>
            <person name="Pajon A."/>
            <person name="Turner K."/>
            <person name="Parkhill J."/>
            <person name="Bernalier A."/>
        </authorList>
    </citation>
    <scope>NUCLEOTIDE SEQUENCE [LARGE SCALE GENOMIC DNA]</scope>
    <source>
        <strain evidence="4 5">XB1A</strain>
    </source>
</reference>
<evidence type="ECO:0000313" key="5">
    <source>
        <dbReference type="Proteomes" id="UP000008795"/>
    </source>
</evidence>
<evidence type="ECO:0000256" key="3">
    <source>
        <dbReference type="RuleBase" id="RU000363"/>
    </source>
</evidence>
<keyword evidence="2 4" id="KW-0560">Oxidoreductase</keyword>
<sequence length="257" mass="28531">MSIKKYLKRAFVFLLHGIPERHVIANITKLAPNEMLKGRTALITGATSGIGFEIAKSYLEAGAKVIITGRDKDRIQHACSLLKSIHQNYIVHGIQMNNCDVPIFKEKLEEMLRWKDINQIDILVNNAGVLGGDIRDTTETEYDNIVNTNLKGVFFLSQMIGHYYKEQHIEGNILNIASSSSLRPAASAYTITKWGIRGLTLGLAKILTPYGIIVNGIAPGPTATRMIFKESNTDIAFKNPIGRCAMPEEIANMAVFW</sequence>
<dbReference type="PRINTS" id="PR00081">
    <property type="entry name" value="GDHRDH"/>
</dbReference>
<dbReference type="HOGENOM" id="CLU_010194_1_1_10"/>
<dbReference type="InterPro" id="IPR002347">
    <property type="entry name" value="SDR_fam"/>
</dbReference>
<dbReference type="SUPFAM" id="SSF51735">
    <property type="entry name" value="NAD(P)-binding Rossmann-fold domains"/>
    <property type="match status" value="1"/>
</dbReference>
<organism evidence="4 5">
    <name type="scientific">Bacteroides xylanisolvens XB1A</name>
    <dbReference type="NCBI Taxonomy" id="657309"/>
    <lineage>
        <taxon>Bacteria</taxon>
        <taxon>Pseudomonadati</taxon>
        <taxon>Bacteroidota</taxon>
        <taxon>Bacteroidia</taxon>
        <taxon>Bacteroidales</taxon>
        <taxon>Bacteroidaceae</taxon>
        <taxon>Bacteroides</taxon>
    </lineage>
</organism>
<evidence type="ECO:0000256" key="1">
    <source>
        <dbReference type="ARBA" id="ARBA00006484"/>
    </source>
</evidence>
<dbReference type="InterPro" id="IPR020904">
    <property type="entry name" value="Sc_DH/Rdtase_CS"/>
</dbReference>
<dbReference type="PROSITE" id="PS00061">
    <property type="entry name" value="ADH_SHORT"/>
    <property type="match status" value="1"/>
</dbReference>
<name>D6D469_9BACE</name>
<dbReference type="GO" id="GO:0008709">
    <property type="term" value="F:cholate 7-alpha-dehydrogenase (NAD+) activity"/>
    <property type="evidence" value="ECO:0007669"/>
    <property type="project" value="UniProtKB-EC"/>
</dbReference>
<evidence type="ECO:0000313" key="4">
    <source>
        <dbReference type="EMBL" id="CBK69221.1"/>
    </source>
</evidence>
<dbReference type="EMBL" id="FP929033">
    <property type="protein sequence ID" value="CBK69221.1"/>
    <property type="molecule type" value="Genomic_DNA"/>
</dbReference>
<dbReference type="InterPro" id="IPR036291">
    <property type="entry name" value="NAD(P)-bd_dom_sf"/>
</dbReference>
<dbReference type="eggNOG" id="COG1028">
    <property type="taxonomic scope" value="Bacteria"/>
</dbReference>
<reference evidence="4 5" key="2">
    <citation type="submission" date="2010-03" db="EMBL/GenBank/DDBJ databases">
        <authorList>
            <person name="Pajon A."/>
        </authorList>
    </citation>
    <scope>NUCLEOTIDE SEQUENCE [LARGE SCALE GENOMIC DNA]</scope>
    <source>
        <strain evidence="4 5">XB1A</strain>
    </source>
</reference>
<dbReference type="EC" id="1.1.1.159" evidence="4"/>
<comment type="similarity">
    <text evidence="1 3">Belongs to the short-chain dehydrogenases/reductases (SDR) family.</text>
</comment>
<dbReference type="KEGG" id="bxy:BXY_43250"/>
<dbReference type="RefSeq" id="WP_015532878.1">
    <property type="nucleotide sequence ID" value="NC_021017.1"/>
</dbReference>
<dbReference type="PATRIC" id="fig|657309.4.peg.3312"/>
<dbReference type="GO" id="GO:0006633">
    <property type="term" value="P:fatty acid biosynthetic process"/>
    <property type="evidence" value="ECO:0007669"/>
    <property type="project" value="TreeGrafter"/>
</dbReference>
<gene>
    <name evidence="4" type="ORF">BXY_43250</name>
</gene>
<dbReference type="GO" id="GO:0048038">
    <property type="term" value="F:quinone binding"/>
    <property type="evidence" value="ECO:0007669"/>
    <property type="project" value="TreeGrafter"/>
</dbReference>
<dbReference type="Proteomes" id="UP000008795">
    <property type="component" value="Chromosome"/>
</dbReference>
<dbReference type="PANTHER" id="PTHR42760">
    <property type="entry name" value="SHORT-CHAIN DEHYDROGENASES/REDUCTASES FAMILY MEMBER"/>
    <property type="match status" value="1"/>
</dbReference>
<dbReference type="PRINTS" id="PR00080">
    <property type="entry name" value="SDRFAMILY"/>
</dbReference>
<protein>
    <submittedName>
        <fullName evidence="4">Dehydrogenases with different specificities (Related to short-chain alcohol dehydrogenases)</fullName>
        <ecNumber evidence="4">1.1.1.159</ecNumber>
    </submittedName>
</protein>
<proteinExistence type="inferred from homology"/>
<accession>D6D469</accession>
<dbReference type="CDD" id="cd05233">
    <property type="entry name" value="SDR_c"/>
    <property type="match status" value="1"/>
</dbReference>
<dbReference type="PANTHER" id="PTHR42760:SF133">
    <property type="entry name" value="3-OXOACYL-[ACYL-CARRIER-PROTEIN] REDUCTASE"/>
    <property type="match status" value="1"/>
</dbReference>